<feature type="transmembrane region" description="Helical" evidence="1">
    <location>
        <begin position="47"/>
        <end position="68"/>
    </location>
</feature>
<accession>A0A1G2M8M7</accession>
<dbReference type="Proteomes" id="UP000178121">
    <property type="component" value="Unassembled WGS sequence"/>
</dbReference>
<dbReference type="AlphaFoldDB" id="A0A1G2M8M7"/>
<keyword evidence="1" id="KW-0472">Membrane</keyword>
<proteinExistence type="predicted"/>
<keyword evidence="1" id="KW-0812">Transmembrane</keyword>
<evidence type="ECO:0000256" key="1">
    <source>
        <dbReference type="SAM" id="Phobius"/>
    </source>
</evidence>
<sequence length="169" mass="18227">MSCTGKPCSEVKYELASIDPPLTYTYTPVGGGQPDQGTLDEANRDYIARWLGAFLVWMGGFGLFPGLAPFRPVRTRCLDEKGRATDCECDLGPEIVVLKQYTYTPPTFDLPGGAKIKISGKFTMRVKSCAGVCTLKAGTEFSMAKRESAEFLAMLPNFPGGTKPPVNAG</sequence>
<evidence type="ECO:0000313" key="2">
    <source>
        <dbReference type="EMBL" id="OHA20240.1"/>
    </source>
</evidence>
<keyword evidence="1" id="KW-1133">Transmembrane helix</keyword>
<reference evidence="2 3" key="1">
    <citation type="journal article" date="2016" name="Nat. Commun.">
        <title>Thousands of microbial genomes shed light on interconnected biogeochemical processes in an aquifer system.</title>
        <authorList>
            <person name="Anantharaman K."/>
            <person name="Brown C.T."/>
            <person name="Hug L.A."/>
            <person name="Sharon I."/>
            <person name="Castelle C.J."/>
            <person name="Probst A.J."/>
            <person name="Thomas B.C."/>
            <person name="Singh A."/>
            <person name="Wilkins M.J."/>
            <person name="Karaoz U."/>
            <person name="Brodie E.L."/>
            <person name="Williams K.H."/>
            <person name="Hubbard S.S."/>
            <person name="Banfield J.F."/>
        </authorList>
    </citation>
    <scope>NUCLEOTIDE SEQUENCE [LARGE SCALE GENOMIC DNA]</scope>
</reference>
<comment type="caution">
    <text evidence="2">The sequence shown here is derived from an EMBL/GenBank/DDBJ whole genome shotgun (WGS) entry which is preliminary data.</text>
</comment>
<name>A0A1G2M8M7_9BACT</name>
<organism evidence="2 3">
    <name type="scientific">Candidatus Taylorbacteria bacterium RIFCSPHIGHO2_01_FULL_51_15</name>
    <dbReference type="NCBI Taxonomy" id="1802304"/>
    <lineage>
        <taxon>Bacteria</taxon>
        <taxon>Candidatus Tayloriibacteriota</taxon>
    </lineage>
</organism>
<protein>
    <submittedName>
        <fullName evidence="2">Uncharacterized protein</fullName>
    </submittedName>
</protein>
<dbReference type="EMBL" id="MHRI01000032">
    <property type="protein sequence ID" value="OHA20240.1"/>
    <property type="molecule type" value="Genomic_DNA"/>
</dbReference>
<evidence type="ECO:0000313" key="3">
    <source>
        <dbReference type="Proteomes" id="UP000178121"/>
    </source>
</evidence>
<gene>
    <name evidence="2" type="ORF">A2849_02885</name>
</gene>